<evidence type="ECO:0000256" key="1">
    <source>
        <dbReference type="SAM" id="MobiDB-lite"/>
    </source>
</evidence>
<evidence type="ECO:0000313" key="3">
    <source>
        <dbReference type="EMBL" id="MDA2804840.1"/>
    </source>
</evidence>
<keyword evidence="2" id="KW-0812">Transmembrane</keyword>
<evidence type="ECO:0000256" key="2">
    <source>
        <dbReference type="SAM" id="Phobius"/>
    </source>
</evidence>
<evidence type="ECO:0000313" key="4">
    <source>
        <dbReference type="Proteomes" id="UP001165685"/>
    </source>
</evidence>
<reference evidence="3" key="1">
    <citation type="submission" date="2023-01" db="EMBL/GenBank/DDBJ databases">
        <title>Draft genome sequence of Nocardiopsis sp. LSu2-4 isolated from halophytes.</title>
        <authorList>
            <person name="Duangmal K."/>
            <person name="Chantavorakit T."/>
        </authorList>
    </citation>
    <scope>NUCLEOTIDE SEQUENCE</scope>
    <source>
        <strain evidence="3">LSu2-4</strain>
    </source>
</reference>
<protein>
    <submittedName>
        <fullName evidence="3">Uncharacterized protein</fullName>
    </submittedName>
</protein>
<dbReference type="EMBL" id="JAQFWP010000014">
    <property type="protein sequence ID" value="MDA2804840.1"/>
    <property type="molecule type" value="Genomic_DNA"/>
</dbReference>
<gene>
    <name evidence="3" type="ORF">O4U47_09975</name>
</gene>
<dbReference type="RefSeq" id="WP_270677439.1">
    <property type="nucleotide sequence ID" value="NZ_JAQFWP010000014.1"/>
</dbReference>
<accession>A0ABT4TJI8</accession>
<feature type="transmembrane region" description="Helical" evidence="2">
    <location>
        <begin position="21"/>
        <end position="42"/>
    </location>
</feature>
<keyword evidence="2" id="KW-1133">Transmembrane helix</keyword>
<keyword evidence="4" id="KW-1185">Reference proteome</keyword>
<sequence>MNESSDGKGSSRAAKWGCIGVVGAAAIGGAFTVVAAVAPGLLGADPSVSEDAPSGPSESGGEGDPNVTAVSPVTGVWSGKYRCEELLGMELEIAPDPDSGEDAVAATFTFFPVDGNAGNPLGTFAMQGSYRDGNLALDRDYWIVENPSYVMLDLTGEHPDGDQDRLEGEVKASSRCQSFSIEKIADEAQPPEV</sequence>
<comment type="caution">
    <text evidence="3">The sequence shown here is derived from an EMBL/GenBank/DDBJ whole genome shotgun (WGS) entry which is preliminary data.</text>
</comment>
<organism evidence="3 4">
    <name type="scientific">Nocardiopsis suaedae</name>
    <dbReference type="NCBI Taxonomy" id="3018444"/>
    <lineage>
        <taxon>Bacteria</taxon>
        <taxon>Bacillati</taxon>
        <taxon>Actinomycetota</taxon>
        <taxon>Actinomycetes</taxon>
        <taxon>Streptosporangiales</taxon>
        <taxon>Nocardiopsidaceae</taxon>
        <taxon>Nocardiopsis</taxon>
    </lineage>
</organism>
<feature type="region of interest" description="Disordered" evidence="1">
    <location>
        <begin position="47"/>
        <end position="71"/>
    </location>
</feature>
<dbReference type="Proteomes" id="UP001165685">
    <property type="component" value="Unassembled WGS sequence"/>
</dbReference>
<keyword evidence="2" id="KW-0472">Membrane</keyword>
<proteinExistence type="predicted"/>
<name>A0ABT4TJI8_9ACTN</name>